<dbReference type="InterPro" id="IPR056007">
    <property type="entry name" value="DUF7585"/>
</dbReference>
<dbReference type="EMBL" id="LN609439">
    <property type="protein sequence ID" value="CEF61655.1"/>
    <property type="molecule type" value="Genomic_DNA"/>
</dbReference>
<proteinExistence type="predicted"/>
<dbReference type="WormBase" id="SRAE_0000077000">
    <property type="protein sequence ID" value="SRP09455"/>
    <property type="gene ID" value="WBGene00256529"/>
</dbReference>
<protein>
    <submittedName>
        <fullName evidence="4">Uncharacterized protein</fullName>
    </submittedName>
</protein>
<dbReference type="Pfam" id="PF24486">
    <property type="entry name" value="DUF7583"/>
    <property type="match status" value="1"/>
</dbReference>
<dbReference type="InterPro" id="IPR056006">
    <property type="entry name" value="DUF7584"/>
</dbReference>
<gene>
    <name evidence="4 5" type="ORF">SRAE_0000077000</name>
</gene>
<dbReference type="CTD" id="36374025"/>
<accession>A0A7I5TJT8</accession>
<feature type="domain" description="DUF7584" evidence="2">
    <location>
        <begin position="227"/>
        <end position="333"/>
    </location>
</feature>
<evidence type="ECO:0000313" key="4">
    <source>
        <dbReference type="EMBL" id="CEF61655.1"/>
    </source>
</evidence>
<evidence type="ECO:0000259" key="2">
    <source>
        <dbReference type="Pfam" id="PF24488"/>
    </source>
</evidence>
<reference evidence="4" key="1">
    <citation type="submission" date="2014-09" db="EMBL/GenBank/DDBJ databases">
        <authorList>
            <person name="Aslett A.Martin."/>
        </authorList>
    </citation>
    <scope>NUCLEOTIDE SEQUENCE</scope>
    <source>
        <strain evidence="4">ED321 Heterogonic</strain>
    </source>
</reference>
<dbReference type="Pfam" id="PF24490">
    <property type="entry name" value="DUF7585"/>
    <property type="match status" value="1"/>
</dbReference>
<accession>A0A090KVY3</accession>
<feature type="domain" description="DUF7585" evidence="3">
    <location>
        <begin position="29"/>
        <end position="224"/>
    </location>
</feature>
<feature type="non-terminal residue" evidence="4">
    <location>
        <position position="481"/>
    </location>
</feature>
<evidence type="ECO:0000259" key="3">
    <source>
        <dbReference type="Pfam" id="PF24490"/>
    </source>
</evidence>
<dbReference type="RefSeq" id="XP_024500862.1">
    <property type="nucleotide sequence ID" value="XM_024646712.1"/>
</dbReference>
<name>A0A090KVY3_STRRB</name>
<evidence type="ECO:0000259" key="1">
    <source>
        <dbReference type="Pfam" id="PF24486"/>
    </source>
</evidence>
<organism evidence="4">
    <name type="scientific">Strongyloides ratti</name>
    <name type="common">Parasitic roundworm</name>
    <dbReference type="NCBI Taxonomy" id="34506"/>
    <lineage>
        <taxon>Eukaryota</taxon>
        <taxon>Metazoa</taxon>
        <taxon>Ecdysozoa</taxon>
        <taxon>Nematoda</taxon>
        <taxon>Chromadorea</taxon>
        <taxon>Rhabditida</taxon>
        <taxon>Tylenchina</taxon>
        <taxon>Panagrolaimomorpha</taxon>
        <taxon>Strongyloidoidea</taxon>
        <taxon>Strongyloididae</taxon>
        <taxon>Strongyloides</taxon>
    </lineage>
</organism>
<dbReference type="GeneID" id="36374025"/>
<dbReference type="AlphaFoldDB" id="A0A090KVY3"/>
<evidence type="ECO:0000313" key="5">
    <source>
        <dbReference type="WormBase" id="SRAE_0000077000"/>
    </source>
</evidence>
<dbReference type="InterPro" id="IPR056005">
    <property type="entry name" value="DUF7583"/>
</dbReference>
<feature type="domain" description="DUF7583" evidence="1">
    <location>
        <begin position="334"/>
        <end position="431"/>
    </location>
</feature>
<dbReference type="Pfam" id="PF24488">
    <property type="entry name" value="DUF7584"/>
    <property type="match status" value="1"/>
</dbReference>
<sequence>MFRVLHCFTSIWLLLQILTYCKGTIHWTSFSSVQKKINESTFPVFMKVETISDAIIVKCPYANYTHSNVKDTFTIHILLVSSKITIESDRKIFVWIPLAHNALGNNIVNCGKIDFFNIVDGSFKKYNWDFKLKWQSEPKPFDIAKREKISKTLPSSNNCGNDTAKVVKFTKNKQGSMKLLNINSAELKEADEIPHVNKLYYYFVVPEENSDKEQQPPCEIVRAVNDKPEIKINGQEHPVSPRNNKIHVLKRKTMTEVFNIKLQLMSPDVPDFYKGEKILMKEMRYTESSIKDIPNTDEMIMDSFTLHQFKILKFTYNYPTIENDNVVEKMYYFGPMKDDYNFPNQDILYLANETSIQPNCTINGITYGYFDSLTYENKTIKLNEFINNKKDNFELSGDYIILKNNKTNMISLMCRYITPTGTVTLTQTFIKGKKVFMGKNEKGEDIYKILSQTDGSEYEKKMADKKKEMESMKKSFIDKLI</sequence>